<dbReference type="RefSeq" id="WP_139078933.1">
    <property type="nucleotide sequence ID" value="NZ_VDFU01000047.1"/>
</dbReference>
<evidence type="ECO:0000259" key="9">
    <source>
        <dbReference type="PROSITE" id="PS51736"/>
    </source>
</evidence>
<evidence type="ECO:0000256" key="2">
    <source>
        <dbReference type="ARBA" id="ARBA00022908"/>
    </source>
</evidence>
<evidence type="ECO:0000256" key="5">
    <source>
        <dbReference type="ARBA" id="ARBA00023172"/>
    </source>
</evidence>
<evidence type="ECO:0000256" key="7">
    <source>
        <dbReference type="PROSITE-ProRule" id="PRU10137"/>
    </source>
</evidence>
<keyword evidence="2" id="KW-0229">DNA integration</keyword>
<dbReference type="CDD" id="cd03768">
    <property type="entry name" value="SR_ResInv"/>
    <property type="match status" value="1"/>
</dbReference>
<keyword evidence="4" id="KW-0238">DNA-binding</keyword>
<evidence type="ECO:0000313" key="11">
    <source>
        <dbReference type="Proteomes" id="UP000305887"/>
    </source>
</evidence>
<dbReference type="InterPro" id="IPR050639">
    <property type="entry name" value="SSR_resolvase"/>
</dbReference>
<proteinExistence type="inferred from homology"/>
<feature type="active site" description="O-(5'-phospho-DNA)-serine intermediate" evidence="6 7">
    <location>
        <position position="27"/>
    </location>
</feature>
<dbReference type="SUPFAM" id="SSF46689">
    <property type="entry name" value="Homeodomain-like"/>
    <property type="match status" value="1"/>
</dbReference>
<evidence type="ECO:0000256" key="1">
    <source>
        <dbReference type="ARBA" id="ARBA00009913"/>
    </source>
</evidence>
<gene>
    <name evidence="10" type="ORF">FHG66_20100</name>
</gene>
<dbReference type="InterPro" id="IPR036162">
    <property type="entry name" value="Resolvase-like_N_sf"/>
</dbReference>
<dbReference type="PROSITE" id="PS51736">
    <property type="entry name" value="RECOMBINASES_3"/>
    <property type="match status" value="1"/>
</dbReference>
<feature type="compositionally biased region" description="Basic residues" evidence="8">
    <location>
        <begin position="148"/>
        <end position="158"/>
    </location>
</feature>
<dbReference type="Pfam" id="PF00239">
    <property type="entry name" value="Resolvase"/>
    <property type="match status" value="1"/>
</dbReference>
<dbReference type="Gene3D" id="1.10.10.60">
    <property type="entry name" value="Homeodomain-like"/>
    <property type="match status" value="1"/>
</dbReference>
<dbReference type="Proteomes" id="UP000305887">
    <property type="component" value="Unassembled WGS sequence"/>
</dbReference>
<dbReference type="PROSITE" id="PS00398">
    <property type="entry name" value="RECOMBINASES_2"/>
    <property type="match status" value="1"/>
</dbReference>
<dbReference type="InterPro" id="IPR006119">
    <property type="entry name" value="Resolv_N"/>
</dbReference>
<feature type="compositionally biased region" description="Basic and acidic residues" evidence="8">
    <location>
        <begin position="166"/>
        <end position="177"/>
    </location>
</feature>
<dbReference type="GO" id="GO:0000150">
    <property type="term" value="F:DNA strand exchange activity"/>
    <property type="evidence" value="ECO:0007669"/>
    <property type="project" value="UniProtKB-KW"/>
</dbReference>
<feature type="region of interest" description="Disordered" evidence="8">
    <location>
        <begin position="1"/>
        <end position="32"/>
    </location>
</feature>
<feature type="domain" description="Resolvase/invertase-type recombinase catalytic" evidence="9">
    <location>
        <begin position="19"/>
        <end position="153"/>
    </location>
</feature>
<keyword evidence="5" id="KW-0233">DNA recombination</keyword>
<dbReference type="PROSITE" id="PS00397">
    <property type="entry name" value="RECOMBINASES_1"/>
    <property type="match status" value="1"/>
</dbReference>
<dbReference type="SMART" id="SM00857">
    <property type="entry name" value="Resolvase"/>
    <property type="match status" value="1"/>
</dbReference>
<reference evidence="10 11" key="1">
    <citation type="submission" date="2019-06" db="EMBL/GenBank/DDBJ databases">
        <title>YIM 131921 draft genome.</title>
        <authorList>
            <person name="Jiang L."/>
        </authorList>
    </citation>
    <scope>NUCLEOTIDE SEQUENCE [LARGE SCALE GENOMIC DNA]</scope>
    <source>
        <strain evidence="10 11">YIM 131921</strain>
    </source>
</reference>
<dbReference type="OrthoDB" id="2290206at2"/>
<dbReference type="PANTHER" id="PTHR30461">
    <property type="entry name" value="DNA-INVERTASE FROM LAMBDOID PROPHAGE"/>
    <property type="match status" value="1"/>
</dbReference>
<evidence type="ECO:0000256" key="8">
    <source>
        <dbReference type="SAM" id="MobiDB-lite"/>
    </source>
</evidence>
<feature type="region of interest" description="Disordered" evidence="8">
    <location>
        <begin position="141"/>
        <end position="181"/>
    </location>
</feature>
<comment type="similarity">
    <text evidence="1">Belongs to the site-specific recombinase resolvase family.</text>
</comment>
<name>A0A5C4MPW9_9RHOB</name>
<protein>
    <submittedName>
        <fullName evidence="10">Recombinase family protein</fullName>
    </submittedName>
</protein>
<dbReference type="EMBL" id="VDFU01000047">
    <property type="protein sequence ID" value="TNC45312.1"/>
    <property type="molecule type" value="Genomic_DNA"/>
</dbReference>
<dbReference type="GO" id="GO:0015074">
    <property type="term" value="P:DNA integration"/>
    <property type="evidence" value="ECO:0007669"/>
    <property type="project" value="UniProtKB-KW"/>
</dbReference>
<dbReference type="FunFam" id="3.40.50.1390:FF:000001">
    <property type="entry name" value="DNA recombinase"/>
    <property type="match status" value="1"/>
</dbReference>
<dbReference type="CDD" id="cd00569">
    <property type="entry name" value="HTH_Hin_like"/>
    <property type="match status" value="1"/>
</dbReference>
<evidence type="ECO:0000256" key="4">
    <source>
        <dbReference type="ARBA" id="ARBA00023125"/>
    </source>
</evidence>
<dbReference type="InterPro" id="IPR009057">
    <property type="entry name" value="Homeodomain-like_sf"/>
</dbReference>
<dbReference type="GO" id="GO:0003677">
    <property type="term" value="F:DNA binding"/>
    <property type="evidence" value="ECO:0007669"/>
    <property type="project" value="UniProtKB-KW"/>
</dbReference>
<evidence type="ECO:0000256" key="3">
    <source>
        <dbReference type="ARBA" id="ARBA00023100"/>
    </source>
</evidence>
<comment type="caution">
    <text evidence="10">The sequence shown here is derived from an EMBL/GenBank/DDBJ whole genome shotgun (WGS) entry which is preliminary data.</text>
</comment>
<dbReference type="Gene3D" id="3.40.50.1390">
    <property type="entry name" value="Resolvase, N-terminal catalytic domain"/>
    <property type="match status" value="1"/>
</dbReference>
<dbReference type="InterPro" id="IPR006118">
    <property type="entry name" value="Recombinase_CS"/>
</dbReference>
<sequence length="199" mass="21858">MSRAKPEPDEGASDDPAPVLRGYARVSTDGQALGPQVERLRAAGAARVYRETASGAKRDRAQLARLLREVQPGDVVLVTRLDRLARSTRDLLNVLGALAEKGAMFRSLADPWADTTTPHGRLMLTVLAGLAEFERELIRSRTGEGRARAKKEGRKMGRPCKLTPHQQREARERRDAGESLSSIARSYNVHHATIGRLCS</sequence>
<accession>A0A5C4MPW9</accession>
<keyword evidence="3" id="KW-0230">DNA invertase</keyword>
<dbReference type="SUPFAM" id="SSF53041">
    <property type="entry name" value="Resolvase-like"/>
    <property type="match status" value="1"/>
</dbReference>
<organism evidence="10 11">
    <name type="scientific">Rubellimicrobium rubrum</name>
    <dbReference type="NCBI Taxonomy" id="2585369"/>
    <lineage>
        <taxon>Bacteria</taxon>
        <taxon>Pseudomonadati</taxon>
        <taxon>Pseudomonadota</taxon>
        <taxon>Alphaproteobacteria</taxon>
        <taxon>Rhodobacterales</taxon>
        <taxon>Roseobacteraceae</taxon>
        <taxon>Rubellimicrobium</taxon>
    </lineage>
</organism>
<evidence type="ECO:0000313" key="10">
    <source>
        <dbReference type="EMBL" id="TNC45312.1"/>
    </source>
</evidence>
<dbReference type="PANTHER" id="PTHR30461:SF2">
    <property type="entry name" value="SERINE RECOMBINASE PINE-RELATED"/>
    <property type="match status" value="1"/>
</dbReference>
<evidence type="ECO:0000256" key="6">
    <source>
        <dbReference type="PIRSR" id="PIRSR606118-50"/>
    </source>
</evidence>
<keyword evidence="11" id="KW-1185">Reference proteome</keyword>
<dbReference type="AlphaFoldDB" id="A0A5C4MPW9"/>